<sequence>MAEYRYEDLDLDCTGSSIRLLNVRADSSEPHGIRCELRNTSLTTALSFSAVSYRWSMLPASHAVTVSGMSLNVNENLLQLVLCLAQLPASRGQFFWVDALCINQRSINERNHQIRLMARIYSSAAREFIEEWKGREKVCEKKQREAVHWEKLWVMEEPTELYRRMYWDKQLQIRKNRLLQWRENKGSENSQMEKTLKEADSLMMKFEQQVEMTAEAVGEGTAWAGEEWRDRCNEIWDLKNSCREEWIPKWWEPWWEAKQPEEERQEQLLVERRRLLQEGLLTPELDETLYQQEKQRQINWLRKWIRRIWEQLQQREWSEKVSWEGEWQENSWPSSAPASALEDLLSRDYWGRMWILQEFLLAKDVVIICGTKALDWARLRRQDWVQRSANVCVDTSITELVETFHERGCHDPRDKVYALTGLTNDAVPIDYHLSVDEVFGNVLVFVCAKTTQLRSGTNEASFAHLLAESMGVFITPAHRNLISMNARKTDEFIEVRHSMSPPRCGDKTVQWLAMRPYIADAAWTLDLNKAVNRPGNNPQRKSDLMLKEISAEALKQPWDNPQQNNPQQNNPQQWLNLIRQEYFAARLYASR</sequence>
<evidence type="ECO:0000313" key="3">
    <source>
        <dbReference type="Proteomes" id="UP001285441"/>
    </source>
</evidence>
<gene>
    <name evidence="2" type="ORF">B0H63DRAFT_505755</name>
</gene>
<dbReference type="InterPro" id="IPR052895">
    <property type="entry name" value="HetReg/Transcr_Mod"/>
</dbReference>
<evidence type="ECO:0000259" key="1">
    <source>
        <dbReference type="Pfam" id="PF06985"/>
    </source>
</evidence>
<dbReference type="Pfam" id="PF06985">
    <property type="entry name" value="HET"/>
    <property type="match status" value="1"/>
</dbReference>
<feature type="domain" description="Heterokaryon incompatibility" evidence="1">
    <location>
        <begin position="48"/>
        <end position="160"/>
    </location>
</feature>
<dbReference type="InterPro" id="IPR010730">
    <property type="entry name" value="HET"/>
</dbReference>
<reference evidence="2" key="2">
    <citation type="submission" date="2023-06" db="EMBL/GenBank/DDBJ databases">
        <authorList>
            <consortium name="Lawrence Berkeley National Laboratory"/>
            <person name="Haridas S."/>
            <person name="Hensen N."/>
            <person name="Bonometti L."/>
            <person name="Westerberg I."/>
            <person name="Brannstrom I.O."/>
            <person name="Guillou S."/>
            <person name="Cros-Aarteil S."/>
            <person name="Calhoun S."/>
            <person name="Kuo A."/>
            <person name="Mondo S."/>
            <person name="Pangilinan J."/>
            <person name="Riley R."/>
            <person name="LaButti K."/>
            <person name="Andreopoulos B."/>
            <person name="Lipzen A."/>
            <person name="Chen C."/>
            <person name="Yanf M."/>
            <person name="Daum C."/>
            <person name="Ng V."/>
            <person name="Clum A."/>
            <person name="Steindorff A."/>
            <person name="Ohm R."/>
            <person name="Martin F."/>
            <person name="Silar P."/>
            <person name="Natvig D."/>
            <person name="Lalanne C."/>
            <person name="Gautier V."/>
            <person name="Ament-velasquez S.L."/>
            <person name="Kruys A."/>
            <person name="Hutchinson M.I."/>
            <person name="Powell A.J."/>
            <person name="Barry K."/>
            <person name="Miller A.N."/>
            <person name="Grigoriev I.V."/>
            <person name="Debuchy R."/>
            <person name="Gladieux P."/>
            <person name="Thoren M.H."/>
            <person name="Johannesson H."/>
        </authorList>
    </citation>
    <scope>NUCLEOTIDE SEQUENCE</scope>
    <source>
        <strain evidence="2">CBS 232.78</strain>
    </source>
</reference>
<keyword evidence="3" id="KW-1185">Reference proteome</keyword>
<accession>A0AAE0P5T7</accession>
<comment type="caution">
    <text evidence="2">The sequence shown here is derived from an EMBL/GenBank/DDBJ whole genome shotgun (WGS) entry which is preliminary data.</text>
</comment>
<evidence type="ECO:0000313" key="2">
    <source>
        <dbReference type="EMBL" id="KAK3393963.1"/>
    </source>
</evidence>
<dbReference type="AlphaFoldDB" id="A0AAE0P5T7"/>
<protein>
    <recommendedName>
        <fullName evidence="1">Heterokaryon incompatibility domain-containing protein</fullName>
    </recommendedName>
</protein>
<organism evidence="2 3">
    <name type="scientific">Podospora didyma</name>
    <dbReference type="NCBI Taxonomy" id="330526"/>
    <lineage>
        <taxon>Eukaryota</taxon>
        <taxon>Fungi</taxon>
        <taxon>Dikarya</taxon>
        <taxon>Ascomycota</taxon>
        <taxon>Pezizomycotina</taxon>
        <taxon>Sordariomycetes</taxon>
        <taxon>Sordariomycetidae</taxon>
        <taxon>Sordariales</taxon>
        <taxon>Podosporaceae</taxon>
        <taxon>Podospora</taxon>
    </lineage>
</organism>
<reference evidence="2" key="1">
    <citation type="journal article" date="2023" name="Mol. Phylogenet. Evol.">
        <title>Genome-scale phylogeny and comparative genomics of the fungal order Sordariales.</title>
        <authorList>
            <person name="Hensen N."/>
            <person name="Bonometti L."/>
            <person name="Westerberg I."/>
            <person name="Brannstrom I.O."/>
            <person name="Guillou S."/>
            <person name="Cros-Aarteil S."/>
            <person name="Calhoun S."/>
            <person name="Haridas S."/>
            <person name="Kuo A."/>
            <person name="Mondo S."/>
            <person name="Pangilinan J."/>
            <person name="Riley R."/>
            <person name="LaButti K."/>
            <person name="Andreopoulos B."/>
            <person name="Lipzen A."/>
            <person name="Chen C."/>
            <person name="Yan M."/>
            <person name="Daum C."/>
            <person name="Ng V."/>
            <person name="Clum A."/>
            <person name="Steindorff A."/>
            <person name="Ohm R.A."/>
            <person name="Martin F."/>
            <person name="Silar P."/>
            <person name="Natvig D.O."/>
            <person name="Lalanne C."/>
            <person name="Gautier V."/>
            <person name="Ament-Velasquez S.L."/>
            <person name="Kruys A."/>
            <person name="Hutchinson M.I."/>
            <person name="Powell A.J."/>
            <person name="Barry K."/>
            <person name="Miller A.N."/>
            <person name="Grigoriev I.V."/>
            <person name="Debuchy R."/>
            <person name="Gladieux P."/>
            <person name="Hiltunen Thoren M."/>
            <person name="Johannesson H."/>
        </authorList>
    </citation>
    <scope>NUCLEOTIDE SEQUENCE</scope>
    <source>
        <strain evidence="2">CBS 232.78</strain>
    </source>
</reference>
<dbReference type="PANTHER" id="PTHR24148:SF73">
    <property type="entry name" value="HET DOMAIN PROTEIN (AFU_ORTHOLOGUE AFUA_8G01020)"/>
    <property type="match status" value="1"/>
</dbReference>
<name>A0AAE0P5T7_9PEZI</name>
<dbReference type="EMBL" id="JAULSW010000001">
    <property type="protein sequence ID" value="KAK3393963.1"/>
    <property type="molecule type" value="Genomic_DNA"/>
</dbReference>
<dbReference type="Proteomes" id="UP001285441">
    <property type="component" value="Unassembled WGS sequence"/>
</dbReference>
<proteinExistence type="predicted"/>
<dbReference type="PANTHER" id="PTHR24148">
    <property type="entry name" value="ANKYRIN REPEAT DOMAIN-CONTAINING PROTEIN 39 HOMOLOG-RELATED"/>
    <property type="match status" value="1"/>
</dbReference>